<dbReference type="RefSeq" id="WP_055185560.1">
    <property type="nucleotide sequence ID" value="NZ_CYXN01000005.1"/>
</dbReference>
<accession>A0A173SES8</accession>
<dbReference type="AlphaFoldDB" id="A0A173SES8"/>
<dbReference type="EMBL" id="CYXN01000005">
    <property type="protein sequence ID" value="CUM88209.1"/>
    <property type="molecule type" value="Genomic_DNA"/>
</dbReference>
<reference evidence="1 2" key="1">
    <citation type="submission" date="2015-09" db="EMBL/GenBank/DDBJ databases">
        <authorList>
            <consortium name="Pathogen Informatics"/>
        </authorList>
    </citation>
    <scope>NUCLEOTIDE SEQUENCE [LARGE SCALE GENOMIC DNA]</scope>
    <source>
        <strain evidence="1 2">2789STDY5834970</strain>
    </source>
</reference>
<dbReference type="Proteomes" id="UP000095649">
    <property type="component" value="Unassembled WGS sequence"/>
</dbReference>
<dbReference type="OrthoDB" id="9958601at2"/>
<gene>
    <name evidence="1" type="ORF">ERS852582_00951</name>
</gene>
<dbReference type="Gene3D" id="1.10.287.1080">
    <property type="entry name" value="MazG-like"/>
    <property type="match status" value="1"/>
</dbReference>
<proteinExistence type="predicted"/>
<name>A0A173SES8_9FIRM</name>
<sequence length="154" mass="17007">MATNLIYNLPKAEILAQLAEETSELAQAALKLRRAIDKENPTPKSQAEATDDLIEEIADVQLCLEVLFYGSNLGDLDDKITLAKATKKERWGKRLEAAKMKSYVVSVGVEGDIFETVLLTAISPESAKSMAKKLYSNKYPSIPENQILTDIEGF</sequence>
<protein>
    <submittedName>
        <fullName evidence="1">Uncharacterized protein</fullName>
    </submittedName>
</protein>
<organism evidence="1 2">
    <name type="scientific">Faecalibacterium prausnitzii</name>
    <dbReference type="NCBI Taxonomy" id="853"/>
    <lineage>
        <taxon>Bacteria</taxon>
        <taxon>Bacillati</taxon>
        <taxon>Bacillota</taxon>
        <taxon>Clostridia</taxon>
        <taxon>Eubacteriales</taxon>
        <taxon>Oscillospiraceae</taxon>
        <taxon>Faecalibacterium</taxon>
    </lineage>
</organism>
<evidence type="ECO:0000313" key="2">
    <source>
        <dbReference type="Proteomes" id="UP000095649"/>
    </source>
</evidence>
<evidence type="ECO:0000313" key="1">
    <source>
        <dbReference type="EMBL" id="CUM88209.1"/>
    </source>
</evidence>